<dbReference type="InterPro" id="IPR020472">
    <property type="entry name" value="WD40_PAC1"/>
</dbReference>
<dbReference type="PANTHER" id="PTHR19848">
    <property type="entry name" value="WD40 REPEAT PROTEIN"/>
    <property type="match status" value="1"/>
</dbReference>
<evidence type="ECO:0000259" key="5">
    <source>
        <dbReference type="Pfam" id="PF07635"/>
    </source>
</evidence>
<reference evidence="7" key="1">
    <citation type="journal article" date="2019" name="Int. J. Syst. Evol. Microbiol.">
        <title>The Global Catalogue of Microorganisms (GCM) 10K type strain sequencing project: providing services to taxonomists for standard genome sequencing and annotation.</title>
        <authorList>
            <consortium name="The Broad Institute Genomics Platform"/>
            <consortium name="The Broad Institute Genome Sequencing Center for Infectious Disease"/>
            <person name="Wu L."/>
            <person name="Ma J."/>
        </authorList>
    </citation>
    <scope>NUCLEOTIDE SEQUENCE [LARGE SCALE GENOMIC DNA]</scope>
    <source>
        <strain evidence="7">JCM 17759</strain>
    </source>
</reference>
<sequence length="1016" mass="106880">MALLWLLAAVPARAESVLKIAELERTTAVDFATEIAPILKRNCVACHHKSDAEGGLVLESHASLMKGGDSGPAVVAKDAKSSLLLMRATGEEDPLMPPEDNDVGASPLTPEELGLWQLWIQQGANGSDTSKTESITWQAIPESIRTVYASDVSPDGQHFAFARGNRLFVADLDNPTATVSLADPALGDAGVADVDLIQSIAFSPDGRRLATGGFRSLRLWKRTHLPLESKTAAWMKPAQAMAVSPDGSTIALINAIGDIEIWDVAANERRVSKSGQTDFVVGLAWAGSKGHLVVADEAGRVTFINAADGSELAKIELESSLTQLTTDSEGIHVAVRTIAGTVKLLQTVAATENAPATIKVVRDSVADISDATAVALIAKPSLAIAIASESRGVVVVDAAKNEIIRTLEVGSVVDAVGVSADQTRLVTGSRDGSVGVWSLADGKRLATGKASVEDALALTKATRDANRQKAFVTKLTGKTKELQELLKKEDEALAAITKTRDAAKVANDANEAKRVAAANAVTATEAAIEKSKSDMAAAEKAAAEAKTRLENATKQLAIDQAAVNKPAADTTEKQTEETEKANVEAEAATKAEAEKRVAETQAAIEKAKADIAAAEKAIAAAKATQEKSTKELEAQRAALTKAEGEKAKTEAELVKQQRSTDAATAAQKRATDAIPAHQRVVDAETRRLARLDAKLATVQASLVRPEHAVMGITLSPDANEIATIHRDGSLNLFRTSDGQPLTEFPSTSANDEAGVSRTAQVDVAFLGDKLVHLSAAGIVQCWPRQARWTLQRTIGEINDPGQIADRVTAIDFRPDAMTVAIGSGEPSRTGTVKIFDVQTGDLVRDLGDLHSDTVLGLDFSPDGRTLASASADRTIALTDVATGTTARQLEGHTHHVLSAAWQDSGEVLASAGADQTIKLWNTETGETTRTVSGFAKEITAVRFVETTDQLVAACGSGEVRLINSANGGKIRSFDTAKDFVFTIAVTPDGKKLIGGGQSGVVRIWNIADGKLVAELK</sequence>
<dbReference type="InterPro" id="IPR011047">
    <property type="entry name" value="Quinoprotein_ADH-like_sf"/>
</dbReference>
<feature type="repeat" description="WD" evidence="3">
    <location>
        <begin position="973"/>
        <end position="1014"/>
    </location>
</feature>
<feature type="repeat" description="WD" evidence="3">
    <location>
        <begin position="889"/>
        <end position="930"/>
    </location>
</feature>
<accession>A0ABP8MSN4</accession>
<dbReference type="PROSITE" id="PS50294">
    <property type="entry name" value="WD_REPEATS_REGION"/>
    <property type="match status" value="3"/>
</dbReference>
<dbReference type="Proteomes" id="UP001500840">
    <property type="component" value="Unassembled WGS sequence"/>
</dbReference>
<name>A0ABP8MSN4_9BACT</name>
<feature type="compositionally biased region" description="Basic and acidic residues" evidence="4">
    <location>
        <begin position="642"/>
        <end position="655"/>
    </location>
</feature>
<gene>
    <name evidence="6" type="ORF">GCM10023156_29360</name>
</gene>
<dbReference type="PROSITE" id="PS50082">
    <property type="entry name" value="WD_REPEATS_2"/>
    <property type="match status" value="4"/>
</dbReference>
<feature type="repeat" description="WD" evidence="3">
    <location>
        <begin position="413"/>
        <end position="447"/>
    </location>
</feature>
<evidence type="ECO:0000313" key="7">
    <source>
        <dbReference type="Proteomes" id="UP001500840"/>
    </source>
</evidence>
<keyword evidence="1 3" id="KW-0853">WD repeat</keyword>
<evidence type="ECO:0000256" key="1">
    <source>
        <dbReference type="ARBA" id="ARBA00022574"/>
    </source>
</evidence>
<feature type="repeat" description="WD" evidence="3">
    <location>
        <begin position="847"/>
        <end position="888"/>
    </location>
</feature>
<evidence type="ECO:0000256" key="4">
    <source>
        <dbReference type="SAM" id="MobiDB-lite"/>
    </source>
</evidence>
<dbReference type="InterPro" id="IPR015943">
    <property type="entry name" value="WD40/YVTN_repeat-like_dom_sf"/>
</dbReference>
<feature type="compositionally biased region" description="Basic and acidic residues" evidence="4">
    <location>
        <begin position="570"/>
        <end position="594"/>
    </location>
</feature>
<evidence type="ECO:0000256" key="2">
    <source>
        <dbReference type="ARBA" id="ARBA00022737"/>
    </source>
</evidence>
<dbReference type="Pfam" id="PF07635">
    <property type="entry name" value="PSCyt1"/>
    <property type="match status" value="1"/>
</dbReference>
<feature type="region of interest" description="Disordered" evidence="4">
    <location>
        <begin position="623"/>
        <end position="672"/>
    </location>
</feature>
<dbReference type="InterPro" id="IPR019775">
    <property type="entry name" value="WD40_repeat_CS"/>
</dbReference>
<dbReference type="Pfam" id="PF00400">
    <property type="entry name" value="WD40"/>
    <property type="match status" value="5"/>
</dbReference>
<dbReference type="InterPro" id="IPR011429">
    <property type="entry name" value="Cyt_c_Planctomycete-type"/>
</dbReference>
<dbReference type="Gene3D" id="2.130.10.10">
    <property type="entry name" value="YVTN repeat-like/Quinoprotein amine dehydrogenase"/>
    <property type="match status" value="4"/>
</dbReference>
<evidence type="ECO:0000256" key="3">
    <source>
        <dbReference type="PROSITE-ProRule" id="PRU00221"/>
    </source>
</evidence>
<feature type="region of interest" description="Disordered" evidence="4">
    <location>
        <begin position="560"/>
        <end position="594"/>
    </location>
</feature>
<evidence type="ECO:0000313" key="6">
    <source>
        <dbReference type="EMBL" id="GAA4455402.1"/>
    </source>
</evidence>
<keyword evidence="2" id="KW-0677">Repeat</keyword>
<dbReference type="CDD" id="cd00200">
    <property type="entry name" value="WD40"/>
    <property type="match status" value="1"/>
</dbReference>
<dbReference type="PROSITE" id="PS00678">
    <property type="entry name" value="WD_REPEATS_1"/>
    <property type="match status" value="1"/>
</dbReference>
<feature type="domain" description="Cytochrome C Planctomycete-type" evidence="5">
    <location>
        <begin position="43"/>
        <end position="100"/>
    </location>
</feature>
<dbReference type="EMBL" id="BAABGA010000035">
    <property type="protein sequence ID" value="GAA4455402.1"/>
    <property type="molecule type" value="Genomic_DNA"/>
</dbReference>
<proteinExistence type="predicted"/>
<dbReference type="PRINTS" id="PR00320">
    <property type="entry name" value="GPROTEINBRPT"/>
</dbReference>
<dbReference type="InterPro" id="IPR001680">
    <property type="entry name" value="WD40_rpt"/>
</dbReference>
<keyword evidence="7" id="KW-1185">Reference proteome</keyword>
<dbReference type="PANTHER" id="PTHR19848:SF8">
    <property type="entry name" value="F-BOX AND WD REPEAT DOMAIN CONTAINING 7"/>
    <property type="match status" value="1"/>
</dbReference>
<dbReference type="SUPFAM" id="SSF50998">
    <property type="entry name" value="Quinoprotein alcohol dehydrogenase-like"/>
    <property type="match status" value="2"/>
</dbReference>
<organism evidence="6 7">
    <name type="scientific">Novipirellula rosea</name>
    <dbReference type="NCBI Taxonomy" id="1031540"/>
    <lineage>
        <taxon>Bacteria</taxon>
        <taxon>Pseudomonadati</taxon>
        <taxon>Planctomycetota</taxon>
        <taxon>Planctomycetia</taxon>
        <taxon>Pirellulales</taxon>
        <taxon>Pirellulaceae</taxon>
        <taxon>Novipirellula</taxon>
    </lineage>
</organism>
<feature type="compositionally biased region" description="Basic and acidic residues" evidence="4">
    <location>
        <begin position="624"/>
        <end position="634"/>
    </location>
</feature>
<dbReference type="SMART" id="SM00320">
    <property type="entry name" value="WD40"/>
    <property type="match status" value="10"/>
</dbReference>
<comment type="caution">
    <text evidence="6">The sequence shown here is derived from an EMBL/GenBank/DDBJ whole genome shotgun (WGS) entry which is preliminary data.</text>
</comment>
<protein>
    <submittedName>
        <fullName evidence="6">Vegetatible incompatibility protein HET-E1</fullName>
    </submittedName>
</protein>